<dbReference type="InterPro" id="IPR011992">
    <property type="entry name" value="EF-hand-dom_pair"/>
</dbReference>
<keyword evidence="4" id="KW-1185">Reference proteome</keyword>
<feature type="domain" description="EF-hand" evidence="2">
    <location>
        <begin position="58"/>
        <end position="93"/>
    </location>
</feature>
<dbReference type="GO" id="GO:0005509">
    <property type="term" value="F:calcium ion binding"/>
    <property type="evidence" value="ECO:0007669"/>
    <property type="project" value="InterPro"/>
</dbReference>
<dbReference type="PROSITE" id="PS00018">
    <property type="entry name" value="EF_HAND_1"/>
    <property type="match status" value="1"/>
</dbReference>
<dbReference type="PROSITE" id="PS50222">
    <property type="entry name" value="EF_HAND_2"/>
    <property type="match status" value="1"/>
</dbReference>
<evidence type="ECO:0000313" key="3">
    <source>
        <dbReference type="EMBL" id="KAF0726539.1"/>
    </source>
</evidence>
<accession>A0A6G0WHB3</accession>
<dbReference type="VEuPathDB" id="FungiDB:AeMF1_020919"/>
<dbReference type="AlphaFoldDB" id="A0A6G0WHB3"/>
<reference evidence="3 4" key="1">
    <citation type="submission" date="2019-07" db="EMBL/GenBank/DDBJ databases">
        <title>Genomics analysis of Aphanomyces spp. identifies a new class of oomycete effector associated with host adaptation.</title>
        <authorList>
            <person name="Gaulin E."/>
        </authorList>
    </citation>
    <scope>NUCLEOTIDE SEQUENCE [LARGE SCALE GENOMIC DNA]</scope>
    <source>
        <strain evidence="3 4">ATCC 201684</strain>
    </source>
</reference>
<protein>
    <recommendedName>
        <fullName evidence="2">EF-hand domain-containing protein</fullName>
    </recommendedName>
</protein>
<proteinExistence type="predicted"/>
<dbReference type="Proteomes" id="UP000481153">
    <property type="component" value="Unassembled WGS sequence"/>
</dbReference>
<evidence type="ECO:0000256" key="1">
    <source>
        <dbReference type="ARBA" id="ARBA00022837"/>
    </source>
</evidence>
<comment type="caution">
    <text evidence="3">The sequence shown here is derived from an EMBL/GenBank/DDBJ whole genome shotgun (WGS) entry which is preliminary data.</text>
</comment>
<dbReference type="EMBL" id="VJMJ01000213">
    <property type="protein sequence ID" value="KAF0726539.1"/>
    <property type="molecule type" value="Genomic_DNA"/>
</dbReference>
<dbReference type="Gene3D" id="1.10.238.10">
    <property type="entry name" value="EF-hand"/>
    <property type="match status" value="1"/>
</dbReference>
<dbReference type="InterPro" id="IPR018247">
    <property type="entry name" value="EF_Hand_1_Ca_BS"/>
</dbReference>
<dbReference type="SUPFAM" id="SSF47473">
    <property type="entry name" value="EF-hand"/>
    <property type="match status" value="1"/>
</dbReference>
<evidence type="ECO:0000313" key="4">
    <source>
        <dbReference type="Proteomes" id="UP000481153"/>
    </source>
</evidence>
<evidence type="ECO:0000259" key="2">
    <source>
        <dbReference type="PROSITE" id="PS50222"/>
    </source>
</evidence>
<dbReference type="InterPro" id="IPR002048">
    <property type="entry name" value="EF_hand_dom"/>
</dbReference>
<keyword evidence="1" id="KW-0106">Calcium</keyword>
<organism evidence="3 4">
    <name type="scientific">Aphanomyces euteiches</name>
    <dbReference type="NCBI Taxonomy" id="100861"/>
    <lineage>
        <taxon>Eukaryota</taxon>
        <taxon>Sar</taxon>
        <taxon>Stramenopiles</taxon>
        <taxon>Oomycota</taxon>
        <taxon>Saprolegniomycetes</taxon>
        <taxon>Saprolegniales</taxon>
        <taxon>Verrucalvaceae</taxon>
        <taxon>Aphanomyces</taxon>
    </lineage>
</organism>
<gene>
    <name evidence="3" type="ORF">Ae201684_015167</name>
</gene>
<name>A0A6G0WHB3_9STRA</name>
<sequence length="141" mass="15924">MDSKTTPMLYRPPQATVVPVDSSKRNPFAVMQSSLTLSSNLTPTPPSFFRRLDAYIHANNLRAWDVFVAMDLNQDKRITLEDLLDGLHQINFDLSPTEKSDLVDWMHEAVASDGLSFKEFTLALKLRSTLSPIRSKQSKSI</sequence>